<keyword evidence="3" id="KW-1185">Reference proteome</keyword>
<accession>T0IQN8</accession>
<organism evidence="2 3">
    <name type="scientific">Novosphingobium lindaniclasticum LE124</name>
    <dbReference type="NCBI Taxonomy" id="1096930"/>
    <lineage>
        <taxon>Bacteria</taxon>
        <taxon>Pseudomonadati</taxon>
        <taxon>Pseudomonadota</taxon>
        <taxon>Alphaproteobacteria</taxon>
        <taxon>Sphingomonadales</taxon>
        <taxon>Sphingomonadaceae</taxon>
        <taxon>Novosphingobium</taxon>
    </lineage>
</organism>
<evidence type="ECO:0000313" key="2">
    <source>
        <dbReference type="EMBL" id="EQB11964.1"/>
    </source>
</evidence>
<dbReference type="Gene3D" id="2.40.10.220">
    <property type="entry name" value="predicted glycosyltransferase like domains"/>
    <property type="match status" value="1"/>
</dbReference>
<reference evidence="2 3" key="1">
    <citation type="journal article" date="2013" name="Genome Announc.">
        <title>Genome Sequence of Novosphingobium lindaniclasticum LE124T, Isolated from a Hexachlorocyclohexane Dumpsite.</title>
        <authorList>
            <person name="Saxena A."/>
            <person name="Nayyar N."/>
            <person name="Sangwan N."/>
            <person name="Kumari R."/>
            <person name="Khurana J.P."/>
            <person name="Lal R."/>
        </authorList>
    </citation>
    <scope>NUCLEOTIDE SEQUENCE [LARGE SCALE GENOMIC DNA]</scope>
    <source>
        <strain evidence="2 3">LE124</strain>
    </source>
</reference>
<dbReference type="SUPFAM" id="SSF141371">
    <property type="entry name" value="PilZ domain-like"/>
    <property type="match status" value="1"/>
</dbReference>
<dbReference type="Pfam" id="PF07238">
    <property type="entry name" value="PilZ"/>
    <property type="match status" value="1"/>
</dbReference>
<name>T0IQN8_9SPHN</name>
<feature type="domain" description="PilZ" evidence="1">
    <location>
        <begin position="2"/>
        <end position="89"/>
    </location>
</feature>
<evidence type="ECO:0000313" key="3">
    <source>
        <dbReference type="Proteomes" id="UP000015527"/>
    </source>
</evidence>
<dbReference type="AlphaFoldDB" id="T0IQN8"/>
<comment type="caution">
    <text evidence="2">The sequence shown here is derived from an EMBL/GenBank/DDBJ whole genome shotgun (WGS) entry which is preliminary data.</text>
</comment>
<dbReference type="Proteomes" id="UP000015527">
    <property type="component" value="Unassembled WGS sequence"/>
</dbReference>
<evidence type="ECO:0000259" key="1">
    <source>
        <dbReference type="Pfam" id="PF07238"/>
    </source>
</evidence>
<dbReference type="InterPro" id="IPR009875">
    <property type="entry name" value="PilZ_domain"/>
</dbReference>
<dbReference type="EMBL" id="ATHL01000100">
    <property type="protein sequence ID" value="EQB11964.1"/>
    <property type="molecule type" value="Genomic_DNA"/>
</dbReference>
<dbReference type="GO" id="GO:0035438">
    <property type="term" value="F:cyclic-di-GMP binding"/>
    <property type="evidence" value="ECO:0007669"/>
    <property type="project" value="InterPro"/>
</dbReference>
<sequence>MHPRHEVLLEARCRKSKWHVFAVELADISEGGCCFAGAAEDFVPAQRVALRMAHLKAIEAEVRWISGGRVGVVFLTPLSREAIDDLARHYGIPSERQWR</sequence>
<proteinExistence type="predicted"/>
<dbReference type="PATRIC" id="fig|1096930.3.peg.3103"/>
<protein>
    <recommendedName>
        <fullName evidence="1">PilZ domain-containing protein</fullName>
    </recommendedName>
</protein>
<gene>
    <name evidence="2" type="ORF">L284_15625</name>
</gene>